<keyword evidence="2" id="KW-0560">Oxidoreductase</keyword>
<dbReference type="PANTHER" id="PTHR24321:SF8">
    <property type="entry name" value="ESTRADIOL 17-BETA-DEHYDROGENASE 8-RELATED"/>
    <property type="match status" value="1"/>
</dbReference>
<evidence type="ECO:0000256" key="3">
    <source>
        <dbReference type="ARBA" id="ARBA00023027"/>
    </source>
</evidence>
<dbReference type="SUPFAM" id="SSF51735">
    <property type="entry name" value="NAD(P)-binding Rossmann-fold domains"/>
    <property type="match status" value="1"/>
</dbReference>
<evidence type="ECO:0000313" key="5">
    <source>
        <dbReference type="Proteomes" id="UP000467428"/>
    </source>
</evidence>
<evidence type="ECO:0000256" key="2">
    <source>
        <dbReference type="ARBA" id="ARBA00023002"/>
    </source>
</evidence>
<dbReference type="CDD" id="cd05233">
    <property type="entry name" value="SDR_c"/>
    <property type="match status" value="1"/>
</dbReference>
<gene>
    <name evidence="4" type="ORF">MARA_57850</name>
</gene>
<dbReference type="PROSITE" id="PS00061">
    <property type="entry name" value="ADH_SHORT"/>
    <property type="match status" value="1"/>
</dbReference>
<name>A0A7I7S680_9MYCO</name>
<protein>
    <submittedName>
        <fullName evidence="4">Putative short-chain type dehydrogenase/reductase</fullName>
    </submittedName>
</protein>
<evidence type="ECO:0000256" key="1">
    <source>
        <dbReference type="ARBA" id="ARBA00006484"/>
    </source>
</evidence>
<dbReference type="PRINTS" id="PR00081">
    <property type="entry name" value="GDHRDH"/>
</dbReference>
<dbReference type="NCBIfam" id="NF009467">
    <property type="entry name" value="PRK12826.1-3"/>
    <property type="match status" value="1"/>
</dbReference>
<dbReference type="AlphaFoldDB" id="A0A7I7S680"/>
<dbReference type="InterPro" id="IPR002347">
    <property type="entry name" value="SDR_fam"/>
</dbReference>
<dbReference type="PANTHER" id="PTHR24321">
    <property type="entry name" value="DEHYDROGENASES, SHORT CHAIN"/>
    <property type="match status" value="1"/>
</dbReference>
<geneLocation type="plasmid" evidence="5">
    <name>pjcm18538 dna</name>
</geneLocation>
<sequence length="293" mass="31096">MHSKWLVPTTEQGSDMAGRLEGKVAFITGAARGQGRAHAVRMAQEGADIIAIDICKQIDSVQIPLSNPEDLAETADLVKNLDRRIFTAEVDTRDYDALKAAVDAGVEEFGRLDIIVANAGIGNGGQTLDKTGEPDWDDMIAVNLSGVWKTVKAGVPHILAGGNGGSIILTSSVGGLKAYPHTGHYVAAKHGVIGLMRTFAVELGAQNVRVNTVCPTNVNTPLFMNDGTMKLFRPDLENPGPEDMKVVGQMMHTLPIGWVEPEDVANAVLFLASDEARYITGVALPVDGGSCLK</sequence>
<dbReference type="InterPro" id="IPR036291">
    <property type="entry name" value="NAD(P)-bd_dom_sf"/>
</dbReference>
<dbReference type="Pfam" id="PF13561">
    <property type="entry name" value="adh_short_C2"/>
    <property type="match status" value="1"/>
</dbReference>
<organism evidence="4 5">
    <name type="scientific">Mycolicibacterium arabiense</name>
    <dbReference type="NCBI Taxonomy" id="1286181"/>
    <lineage>
        <taxon>Bacteria</taxon>
        <taxon>Bacillati</taxon>
        <taxon>Actinomycetota</taxon>
        <taxon>Actinomycetes</taxon>
        <taxon>Mycobacteriales</taxon>
        <taxon>Mycobacteriaceae</taxon>
        <taxon>Mycolicibacterium</taxon>
    </lineage>
</organism>
<accession>A0A7I7S680</accession>
<reference evidence="4 5" key="1">
    <citation type="journal article" date="2019" name="Emerg. Microbes Infect.">
        <title>Comprehensive subspecies identification of 175 nontuberculous mycobacteria species based on 7547 genomic profiles.</title>
        <authorList>
            <person name="Matsumoto Y."/>
            <person name="Kinjo T."/>
            <person name="Motooka D."/>
            <person name="Nabeya D."/>
            <person name="Jung N."/>
            <person name="Uechi K."/>
            <person name="Horii T."/>
            <person name="Iida T."/>
            <person name="Fujita J."/>
            <person name="Nakamura S."/>
        </authorList>
    </citation>
    <scope>NUCLEOTIDE SEQUENCE [LARGE SCALE GENOMIC DNA]</scope>
    <source>
        <strain evidence="4 5">JCM 18538</strain>
    </source>
</reference>
<dbReference type="EMBL" id="AP022593">
    <property type="protein sequence ID" value="BBY52317.1"/>
    <property type="molecule type" value="Genomic_DNA"/>
</dbReference>
<keyword evidence="3" id="KW-0520">NAD</keyword>
<dbReference type="InterPro" id="IPR020904">
    <property type="entry name" value="Sc_DH/Rdtase_CS"/>
</dbReference>
<dbReference type="FunFam" id="3.40.50.720:FF:000084">
    <property type="entry name" value="Short-chain dehydrogenase reductase"/>
    <property type="match status" value="1"/>
</dbReference>
<dbReference type="GO" id="GO:0016491">
    <property type="term" value="F:oxidoreductase activity"/>
    <property type="evidence" value="ECO:0007669"/>
    <property type="project" value="UniProtKB-KW"/>
</dbReference>
<dbReference type="Proteomes" id="UP000467428">
    <property type="component" value="Chromosome"/>
</dbReference>
<proteinExistence type="inferred from homology"/>
<evidence type="ECO:0000313" key="4">
    <source>
        <dbReference type="EMBL" id="BBY52317.1"/>
    </source>
</evidence>
<comment type="similarity">
    <text evidence="1">Belongs to the short-chain dehydrogenases/reductases (SDR) family.</text>
</comment>
<dbReference type="KEGG" id="marz:MARA_57850"/>
<dbReference type="NCBIfam" id="TIGR03971">
    <property type="entry name" value="SDR_subfam_1"/>
    <property type="match status" value="1"/>
</dbReference>
<dbReference type="Gene3D" id="3.40.50.720">
    <property type="entry name" value="NAD(P)-binding Rossmann-like Domain"/>
    <property type="match status" value="1"/>
</dbReference>
<dbReference type="InterPro" id="IPR023985">
    <property type="entry name" value="SDR_subfam_1"/>
</dbReference>
<keyword evidence="5" id="KW-1185">Reference proteome</keyword>
<dbReference type="PRINTS" id="PR00080">
    <property type="entry name" value="SDRFAMILY"/>
</dbReference>